<gene>
    <name evidence="10" type="ORF">U9M48_011070</name>
</gene>
<evidence type="ECO:0000256" key="2">
    <source>
        <dbReference type="ARBA" id="ARBA00010983"/>
    </source>
</evidence>
<dbReference type="EMBL" id="CP144746">
    <property type="protein sequence ID" value="WVZ61154.1"/>
    <property type="molecule type" value="Genomic_DNA"/>
</dbReference>
<comment type="subcellular location">
    <subcellularLocation>
        <location evidence="1">Endoplasmic reticulum lumen</location>
    </subcellularLocation>
</comment>
<dbReference type="PANTHER" id="PTHR11073">
    <property type="entry name" value="CALRETICULIN AND CALNEXIN"/>
    <property type="match status" value="1"/>
</dbReference>
<keyword evidence="11" id="KW-1185">Reference proteome</keyword>
<feature type="region of interest" description="Disordered" evidence="9">
    <location>
        <begin position="81"/>
        <end position="103"/>
    </location>
</feature>
<evidence type="ECO:0000256" key="7">
    <source>
        <dbReference type="ARBA" id="ARBA00023186"/>
    </source>
</evidence>
<dbReference type="Gene3D" id="1.10.287.540">
    <property type="entry name" value="Helix hairpin bin"/>
    <property type="match status" value="1"/>
</dbReference>
<keyword evidence="4" id="KW-0677">Repeat</keyword>
<evidence type="ECO:0000256" key="9">
    <source>
        <dbReference type="SAM" id="MobiDB-lite"/>
    </source>
</evidence>
<dbReference type="GO" id="GO:0051082">
    <property type="term" value="F:unfolded protein binding"/>
    <property type="evidence" value="ECO:0007669"/>
    <property type="project" value="InterPro"/>
</dbReference>
<keyword evidence="7 8" id="KW-0143">Chaperone</keyword>
<evidence type="ECO:0000256" key="6">
    <source>
        <dbReference type="ARBA" id="ARBA00023180"/>
    </source>
</evidence>
<organism evidence="10 11">
    <name type="scientific">Paspalum notatum var. saurae</name>
    <dbReference type="NCBI Taxonomy" id="547442"/>
    <lineage>
        <taxon>Eukaryota</taxon>
        <taxon>Viridiplantae</taxon>
        <taxon>Streptophyta</taxon>
        <taxon>Embryophyta</taxon>
        <taxon>Tracheophyta</taxon>
        <taxon>Spermatophyta</taxon>
        <taxon>Magnoliopsida</taxon>
        <taxon>Liliopsida</taxon>
        <taxon>Poales</taxon>
        <taxon>Poaceae</taxon>
        <taxon>PACMAD clade</taxon>
        <taxon>Panicoideae</taxon>
        <taxon>Andropogonodae</taxon>
        <taxon>Paspaleae</taxon>
        <taxon>Paspalinae</taxon>
        <taxon>Paspalum</taxon>
    </lineage>
</organism>
<evidence type="ECO:0000313" key="11">
    <source>
        <dbReference type="Proteomes" id="UP001341281"/>
    </source>
</evidence>
<feature type="compositionally biased region" description="Acidic residues" evidence="9">
    <location>
        <begin position="190"/>
        <end position="202"/>
    </location>
</feature>
<evidence type="ECO:0000256" key="1">
    <source>
        <dbReference type="ARBA" id="ARBA00004319"/>
    </source>
</evidence>
<keyword evidence="6" id="KW-0325">Glycoprotein</keyword>
<dbReference type="InterPro" id="IPR001580">
    <property type="entry name" value="Calret/calnex"/>
</dbReference>
<keyword evidence="3" id="KW-0732">Signal</keyword>
<dbReference type="Pfam" id="PF00262">
    <property type="entry name" value="Calreticulin"/>
    <property type="match status" value="1"/>
</dbReference>
<dbReference type="AlphaFoldDB" id="A0AAQ3SUG4"/>
<accession>A0AAQ3SUG4</accession>
<dbReference type="Gene3D" id="2.60.120.200">
    <property type="match status" value="2"/>
</dbReference>
<protein>
    <recommendedName>
        <fullName evidence="12">Calreticulin</fullName>
    </recommendedName>
</protein>
<name>A0AAQ3SUG4_PASNO</name>
<dbReference type="SUPFAM" id="SSF49899">
    <property type="entry name" value="Concanavalin A-like lectins/glucanases"/>
    <property type="match status" value="1"/>
</dbReference>
<evidence type="ECO:0000256" key="4">
    <source>
        <dbReference type="ARBA" id="ARBA00022737"/>
    </source>
</evidence>
<dbReference type="GO" id="GO:0005789">
    <property type="term" value="C:endoplasmic reticulum membrane"/>
    <property type="evidence" value="ECO:0007669"/>
    <property type="project" value="TreeGrafter"/>
</dbReference>
<sequence>MVTAEAVLQRSSSIAAAGVAALIALSSVAVVAGEVFFQEKFDDGWEDRWVKSDWKKDDNTAGKWNHTQRTGMMRKMVNRQPQPFLTPSTKDHGSKRNPNYKGKWKAPLIDNPDYKDDPYVYAFDNLEHIGIELWQVKSGTLFDNILITDDPEYAKKFAEETWGKHKDAEKAAFDDVEKKRLEEESASTKDDDDVDEDEDDAADDKADNATEEAKNNSADAKPEDSKVAVDEKPAEDSKDASAEGEKHDEL</sequence>
<dbReference type="Gene3D" id="2.10.250.10">
    <property type="entry name" value="Calreticulin/calnexin, P domain"/>
    <property type="match status" value="1"/>
</dbReference>
<dbReference type="Proteomes" id="UP001341281">
    <property type="component" value="Chromosome 02"/>
</dbReference>
<dbReference type="InterPro" id="IPR013320">
    <property type="entry name" value="ConA-like_dom_sf"/>
</dbReference>
<reference evidence="10 11" key="1">
    <citation type="submission" date="2024-02" db="EMBL/GenBank/DDBJ databases">
        <title>High-quality chromosome-scale genome assembly of Pensacola bahiagrass (Paspalum notatum Flugge var. saurae).</title>
        <authorList>
            <person name="Vega J.M."/>
            <person name="Podio M."/>
            <person name="Orjuela J."/>
            <person name="Siena L.A."/>
            <person name="Pessino S.C."/>
            <person name="Combes M.C."/>
            <person name="Mariac C."/>
            <person name="Albertini E."/>
            <person name="Pupilli F."/>
            <person name="Ortiz J.P.A."/>
            <person name="Leblanc O."/>
        </authorList>
    </citation>
    <scope>NUCLEOTIDE SEQUENCE [LARGE SCALE GENOMIC DNA]</scope>
    <source>
        <strain evidence="10">R1</strain>
        <tissue evidence="10">Leaf</tissue>
    </source>
</reference>
<dbReference type="InterPro" id="IPR009033">
    <property type="entry name" value="Calreticulin/calnexin_P_dom_sf"/>
</dbReference>
<evidence type="ECO:0000256" key="3">
    <source>
        <dbReference type="ARBA" id="ARBA00022729"/>
    </source>
</evidence>
<keyword evidence="5 8" id="KW-0256">Endoplasmic reticulum</keyword>
<dbReference type="GO" id="GO:0005509">
    <property type="term" value="F:calcium ion binding"/>
    <property type="evidence" value="ECO:0007669"/>
    <property type="project" value="InterPro"/>
</dbReference>
<feature type="region of interest" description="Disordered" evidence="9">
    <location>
        <begin position="164"/>
        <end position="250"/>
    </location>
</feature>
<dbReference type="GO" id="GO:0006457">
    <property type="term" value="P:protein folding"/>
    <property type="evidence" value="ECO:0007669"/>
    <property type="project" value="InterPro"/>
</dbReference>
<dbReference type="GO" id="GO:0005788">
    <property type="term" value="C:endoplasmic reticulum lumen"/>
    <property type="evidence" value="ECO:0007669"/>
    <property type="project" value="UniProtKB-SubCell"/>
</dbReference>
<comment type="similarity">
    <text evidence="2 8">Belongs to the calreticulin family.</text>
</comment>
<proteinExistence type="inferred from homology"/>
<feature type="compositionally biased region" description="Basic and acidic residues" evidence="9">
    <location>
        <begin position="164"/>
        <end position="189"/>
    </location>
</feature>
<dbReference type="FunFam" id="2.60.120.200:FF:000339">
    <property type="entry name" value="Calreticulin 3"/>
    <property type="match status" value="1"/>
</dbReference>
<evidence type="ECO:0000256" key="5">
    <source>
        <dbReference type="ARBA" id="ARBA00022824"/>
    </source>
</evidence>
<dbReference type="PANTHER" id="PTHR11073:SF53">
    <property type="entry name" value="CALRETICULIN"/>
    <property type="match status" value="1"/>
</dbReference>
<evidence type="ECO:0008006" key="12">
    <source>
        <dbReference type="Google" id="ProtNLM"/>
    </source>
</evidence>
<evidence type="ECO:0000313" key="10">
    <source>
        <dbReference type="EMBL" id="WVZ61154.1"/>
    </source>
</evidence>
<evidence type="ECO:0000256" key="8">
    <source>
        <dbReference type="RuleBase" id="RU362126"/>
    </source>
</evidence>
<dbReference type="PRINTS" id="PR00626">
    <property type="entry name" value="CALRETICULIN"/>
</dbReference>
<dbReference type="GO" id="GO:0036503">
    <property type="term" value="P:ERAD pathway"/>
    <property type="evidence" value="ECO:0007669"/>
    <property type="project" value="TreeGrafter"/>
</dbReference>
<feature type="compositionally biased region" description="Basic and acidic residues" evidence="9">
    <location>
        <begin position="203"/>
        <end position="250"/>
    </location>
</feature>